<accession>A0AAU9TUB2</accession>
<feature type="region of interest" description="Disordered" evidence="4">
    <location>
        <begin position="283"/>
        <end position="400"/>
    </location>
</feature>
<dbReference type="AlphaFoldDB" id="A0AAU9TUB2"/>
<feature type="compositionally biased region" description="Low complexity" evidence="4">
    <location>
        <begin position="283"/>
        <end position="292"/>
    </location>
</feature>
<reference evidence="6" key="1">
    <citation type="submission" date="2022-03" db="EMBL/GenBank/DDBJ databases">
        <authorList>
            <person name="Tunstrom K."/>
        </authorList>
    </citation>
    <scope>NUCLEOTIDE SEQUENCE</scope>
</reference>
<feature type="compositionally biased region" description="Low complexity" evidence="4">
    <location>
        <begin position="307"/>
        <end position="322"/>
    </location>
</feature>
<keyword evidence="3" id="KW-0539">Nucleus</keyword>
<gene>
    <name evidence="6" type="ORF">EEDITHA_LOCUS5157</name>
</gene>
<name>A0AAU9TUB2_EUPED</name>
<dbReference type="Proteomes" id="UP001153954">
    <property type="component" value="Unassembled WGS sequence"/>
</dbReference>
<dbReference type="InterPro" id="IPR009057">
    <property type="entry name" value="Homeodomain-like_sf"/>
</dbReference>
<evidence type="ECO:0000256" key="1">
    <source>
        <dbReference type="ARBA" id="ARBA00004123"/>
    </source>
</evidence>
<evidence type="ECO:0000313" key="6">
    <source>
        <dbReference type="EMBL" id="CAH2089064.1"/>
    </source>
</evidence>
<dbReference type="PANTHER" id="PTHR19303">
    <property type="entry name" value="TRANSPOSON"/>
    <property type="match status" value="1"/>
</dbReference>
<proteinExistence type="predicted"/>
<dbReference type="Gene3D" id="1.10.10.60">
    <property type="entry name" value="Homeodomain-like"/>
    <property type="match status" value="1"/>
</dbReference>
<dbReference type="SUPFAM" id="SSF46689">
    <property type="entry name" value="Homeodomain-like"/>
    <property type="match status" value="1"/>
</dbReference>
<organism evidence="6 7">
    <name type="scientific">Euphydryas editha</name>
    <name type="common">Edith's checkerspot</name>
    <dbReference type="NCBI Taxonomy" id="104508"/>
    <lineage>
        <taxon>Eukaryota</taxon>
        <taxon>Metazoa</taxon>
        <taxon>Ecdysozoa</taxon>
        <taxon>Arthropoda</taxon>
        <taxon>Hexapoda</taxon>
        <taxon>Insecta</taxon>
        <taxon>Pterygota</taxon>
        <taxon>Neoptera</taxon>
        <taxon>Endopterygota</taxon>
        <taxon>Lepidoptera</taxon>
        <taxon>Glossata</taxon>
        <taxon>Ditrysia</taxon>
        <taxon>Papilionoidea</taxon>
        <taxon>Nymphalidae</taxon>
        <taxon>Nymphalinae</taxon>
        <taxon>Euphydryas</taxon>
    </lineage>
</organism>
<dbReference type="PROSITE" id="PS51253">
    <property type="entry name" value="HTH_CENPB"/>
    <property type="match status" value="1"/>
</dbReference>
<evidence type="ECO:0000256" key="4">
    <source>
        <dbReference type="SAM" id="MobiDB-lite"/>
    </source>
</evidence>
<dbReference type="GO" id="GO:0005634">
    <property type="term" value="C:nucleus"/>
    <property type="evidence" value="ECO:0007669"/>
    <property type="project" value="UniProtKB-SubCell"/>
</dbReference>
<sequence>MKEAVNKVLDKELTLRQAAKIYELPYTTLQRRVCSSRGLIKTRGGQPALDENAEKILVDRLLHLAGRGFGITPKAVRKYAFEFAERQKLKHNFNRKLEMAGQDWFHRFMKRNKKLTIRKPEVLSRASIDGMKKEKVAEFFKTLETVVDKTNLRGRPECVYNVDETGIPLNNRPPNIIAQKGAKDVVSVTNVERGENVTILACMNATGHYIPPFVLFKGITKVAFGGIFKQAWNQAATVGNAVKGFEKTGIFPLNVNALPDHKFYDDEKSDIVVSQAKSTRSQQVQSQYQSISAEQVQSEQDTEPLPSTSSQQSYSTQSSSITVIKEILPSPVKTPPVTTRKHRKPIKPRLHLTSPESKISLLEKDLKKRHKTDNKAVEKAKKTDDNENLKKKKNKKIGCL</sequence>
<evidence type="ECO:0000313" key="7">
    <source>
        <dbReference type="Proteomes" id="UP001153954"/>
    </source>
</evidence>
<evidence type="ECO:0000256" key="3">
    <source>
        <dbReference type="ARBA" id="ARBA00023242"/>
    </source>
</evidence>
<feature type="domain" description="HTH CENPB-type" evidence="5">
    <location>
        <begin position="41"/>
        <end position="118"/>
    </location>
</feature>
<evidence type="ECO:0000256" key="2">
    <source>
        <dbReference type="ARBA" id="ARBA00023125"/>
    </source>
</evidence>
<protein>
    <recommendedName>
        <fullName evidence="5">HTH CENPB-type domain-containing protein</fullName>
    </recommendedName>
</protein>
<feature type="compositionally biased region" description="Basic residues" evidence="4">
    <location>
        <begin position="390"/>
        <end position="400"/>
    </location>
</feature>
<dbReference type="EMBL" id="CAKOGL010000008">
    <property type="protein sequence ID" value="CAH2089064.1"/>
    <property type="molecule type" value="Genomic_DNA"/>
</dbReference>
<comment type="subcellular location">
    <subcellularLocation>
        <location evidence="1">Nucleus</location>
    </subcellularLocation>
</comment>
<comment type="caution">
    <text evidence="6">The sequence shown here is derived from an EMBL/GenBank/DDBJ whole genome shotgun (WGS) entry which is preliminary data.</text>
</comment>
<dbReference type="InterPro" id="IPR007889">
    <property type="entry name" value="HTH_Psq"/>
</dbReference>
<feature type="compositionally biased region" description="Basic residues" evidence="4">
    <location>
        <begin position="339"/>
        <end position="350"/>
    </location>
</feature>
<dbReference type="InterPro" id="IPR050863">
    <property type="entry name" value="CenT-Element_Derived"/>
</dbReference>
<keyword evidence="7" id="KW-1185">Reference proteome</keyword>
<dbReference type="InterPro" id="IPR006600">
    <property type="entry name" value="HTH_CenpB_DNA-bd_dom"/>
</dbReference>
<dbReference type="PANTHER" id="PTHR19303:SF74">
    <property type="entry name" value="POGO TRANSPOSABLE ELEMENT WITH KRAB DOMAIN"/>
    <property type="match status" value="1"/>
</dbReference>
<keyword evidence="2" id="KW-0238">DNA-binding</keyword>
<dbReference type="GO" id="GO:0003677">
    <property type="term" value="F:DNA binding"/>
    <property type="evidence" value="ECO:0007669"/>
    <property type="project" value="UniProtKB-KW"/>
</dbReference>
<feature type="compositionally biased region" description="Basic and acidic residues" evidence="4">
    <location>
        <begin position="373"/>
        <end position="389"/>
    </location>
</feature>
<dbReference type="Pfam" id="PF05225">
    <property type="entry name" value="HTH_psq"/>
    <property type="match status" value="1"/>
</dbReference>
<evidence type="ECO:0000259" key="5">
    <source>
        <dbReference type="PROSITE" id="PS51253"/>
    </source>
</evidence>